<feature type="region of interest" description="Disordered" evidence="10">
    <location>
        <begin position="1"/>
        <end position="49"/>
    </location>
</feature>
<reference evidence="13" key="1">
    <citation type="submission" date="2008-02" db="EMBL/GenBank/DDBJ databases">
        <title>A 6x draft sequence assembly of the Pongo pygmaeus abelii genome.</title>
        <authorList>
            <person name="Wilson R.K."/>
            <person name="Mardis E."/>
        </authorList>
    </citation>
    <scope>NUCLEOTIDE SEQUENCE [LARGE SCALE GENOMIC DNA]</scope>
</reference>
<dbReference type="PANTHER" id="PTHR48001">
    <property type="entry name" value="OLFACTORY RECEPTOR"/>
    <property type="match status" value="1"/>
</dbReference>
<sequence>MGLGRRRPGAPGSGPPSGSETPAMRPPTSTDAGAGARAGRGRAVSPTASVMKATWMKSDSQLSRTSEDPERQLGLAGLFLSVCLVTVLGNLLIILAISPDSHLHTPMYFFLSNLSLPDISFTSTTVPKMIVDI</sequence>
<keyword evidence="14" id="KW-1185">Reference proteome</keyword>
<dbReference type="Proteomes" id="UP000001595">
    <property type="component" value="Chromosome 2A"/>
</dbReference>
<protein>
    <recommendedName>
        <fullName evidence="12">G-protein coupled receptors family 1 profile domain-containing protein</fullName>
    </recommendedName>
</protein>
<dbReference type="SUPFAM" id="SSF81321">
    <property type="entry name" value="Family A G protein-coupled receptor-like"/>
    <property type="match status" value="1"/>
</dbReference>
<evidence type="ECO:0000256" key="3">
    <source>
        <dbReference type="ARBA" id="ARBA00022692"/>
    </source>
</evidence>
<evidence type="ECO:0000313" key="14">
    <source>
        <dbReference type="Proteomes" id="UP000001595"/>
    </source>
</evidence>
<dbReference type="GeneTree" id="ENSGT00940000153277"/>
<dbReference type="PROSITE" id="PS50262">
    <property type="entry name" value="G_PROTEIN_RECEP_F1_2"/>
    <property type="match status" value="1"/>
</dbReference>
<dbReference type="AlphaFoldDB" id="A0A8I5UJT1"/>
<evidence type="ECO:0000256" key="1">
    <source>
        <dbReference type="ARBA" id="ARBA00004141"/>
    </source>
</evidence>
<dbReference type="Ensembl" id="ENSPPYT00000044252.1">
    <property type="protein sequence ID" value="ENSPPYP00000034259.1"/>
    <property type="gene ID" value="ENSPPYG00000037247.1"/>
</dbReference>
<dbReference type="Pfam" id="PF13853">
    <property type="entry name" value="7tm_4"/>
    <property type="match status" value="1"/>
</dbReference>
<evidence type="ECO:0000256" key="2">
    <source>
        <dbReference type="ARBA" id="ARBA00022606"/>
    </source>
</evidence>
<keyword evidence="7 11" id="KW-0472">Membrane</keyword>
<keyword evidence="5 11" id="KW-1133">Transmembrane helix</keyword>
<keyword evidence="8" id="KW-0675">Receptor</keyword>
<evidence type="ECO:0000256" key="5">
    <source>
        <dbReference type="ARBA" id="ARBA00022989"/>
    </source>
</evidence>
<proteinExistence type="predicted"/>
<feature type="compositionally biased region" description="Low complexity" evidence="10">
    <location>
        <begin position="32"/>
        <end position="43"/>
    </location>
</feature>
<keyword evidence="6" id="KW-0297">G-protein coupled receptor</keyword>
<dbReference type="GO" id="GO:0016020">
    <property type="term" value="C:membrane"/>
    <property type="evidence" value="ECO:0007669"/>
    <property type="project" value="UniProtKB-SubCell"/>
</dbReference>
<reference evidence="13" key="3">
    <citation type="submission" date="2025-09" db="UniProtKB">
        <authorList>
            <consortium name="Ensembl"/>
        </authorList>
    </citation>
    <scope>IDENTIFICATION</scope>
</reference>
<keyword evidence="4" id="KW-0552">Olfaction</keyword>
<feature type="domain" description="G-protein coupled receptors family 1 profile" evidence="12">
    <location>
        <begin position="89"/>
        <end position="133"/>
    </location>
</feature>
<dbReference type="InterPro" id="IPR017452">
    <property type="entry name" value="GPCR_Rhodpsn_7TM"/>
</dbReference>
<dbReference type="GO" id="GO:0004930">
    <property type="term" value="F:G protein-coupled receptor activity"/>
    <property type="evidence" value="ECO:0007669"/>
    <property type="project" value="UniProtKB-KW"/>
</dbReference>
<evidence type="ECO:0000256" key="10">
    <source>
        <dbReference type="SAM" id="MobiDB-lite"/>
    </source>
</evidence>
<keyword evidence="2" id="KW-0716">Sensory transduction</keyword>
<name>A0A8I5UJT1_PONAB</name>
<evidence type="ECO:0000259" key="12">
    <source>
        <dbReference type="PROSITE" id="PS50262"/>
    </source>
</evidence>
<dbReference type="GO" id="GO:0004984">
    <property type="term" value="F:olfactory receptor activity"/>
    <property type="evidence" value="ECO:0007669"/>
    <property type="project" value="InterPro"/>
</dbReference>
<reference evidence="13" key="2">
    <citation type="submission" date="2025-08" db="UniProtKB">
        <authorList>
            <consortium name="Ensembl"/>
        </authorList>
    </citation>
    <scope>IDENTIFICATION</scope>
</reference>
<dbReference type="Gene3D" id="1.20.1070.10">
    <property type="entry name" value="Rhodopsin 7-helix transmembrane proteins"/>
    <property type="match status" value="1"/>
</dbReference>
<accession>A0A8I5UJT1</accession>
<comment type="subcellular location">
    <subcellularLocation>
        <location evidence="1">Membrane</location>
        <topology evidence="1">Multi-pass membrane protein</topology>
    </subcellularLocation>
</comment>
<organism evidence="13 14">
    <name type="scientific">Pongo abelii</name>
    <name type="common">Sumatran orangutan</name>
    <name type="synonym">Pongo pygmaeus abelii</name>
    <dbReference type="NCBI Taxonomy" id="9601"/>
    <lineage>
        <taxon>Eukaryota</taxon>
        <taxon>Metazoa</taxon>
        <taxon>Chordata</taxon>
        <taxon>Craniata</taxon>
        <taxon>Vertebrata</taxon>
        <taxon>Euteleostomi</taxon>
        <taxon>Mammalia</taxon>
        <taxon>Eutheria</taxon>
        <taxon>Euarchontoglires</taxon>
        <taxon>Primates</taxon>
        <taxon>Haplorrhini</taxon>
        <taxon>Catarrhini</taxon>
        <taxon>Hominidae</taxon>
        <taxon>Pongo</taxon>
    </lineage>
</organism>
<keyword evidence="3 11" id="KW-0812">Transmembrane</keyword>
<dbReference type="InterPro" id="IPR000725">
    <property type="entry name" value="Olfact_rcpt"/>
</dbReference>
<evidence type="ECO:0000256" key="7">
    <source>
        <dbReference type="ARBA" id="ARBA00023136"/>
    </source>
</evidence>
<evidence type="ECO:0000313" key="13">
    <source>
        <dbReference type="Ensembl" id="ENSPPYP00000034259.1"/>
    </source>
</evidence>
<dbReference type="InterPro" id="IPR000276">
    <property type="entry name" value="GPCR_Rhodpsn"/>
</dbReference>
<evidence type="ECO:0000256" key="11">
    <source>
        <dbReference type="SAM" id="Phobius"/>
    </source>
</evidence>
<evidence type="ECO:0000256" key="8">
    <source>
        <dbReference type="ARBA" id="ARBA00023170"/>
    </source>
</evidence>
<keyword evidence="9" id="KW-0807">Transducer</keyword>
<evidence type="ECO:0000256" key="9">
    <source>
        <dbReference type="ARBA" id="ARBA00023224"/>
    </source>
</evidence>
<evidence type="ECO:0000256" key="6">
    <source>
        <dbReference type="ARBA" id="ARBA00023040"/>
    </source>
</evidence>
<feature type="transmembrane region" description="Helical" evidence="11">
    <location>
        <begin position="73"/>
        <end position="97"/>
    </location>
</feature>
<dbReference type="PRINTS" id="PR00237">
    <property type="entry name" value="GPCRRHODOPSN"/>
</dbReference>
<evidence type="ECO:0000256" key="4">
    <source>
        <dbReference type="ARBA" id="ARBA00022725"/>
    </source>
</evidence>